<protein>
    <submittedName>
        <fullName evidence="1">Uncharacterized protein</fullName>
    </submittedName>
</protein>
<name>A0A0E9TAU0_ANGAN</name>
<proteinExistence type="predicted"/>
<evidence type="ECO:0000313" key="1">
    <source>
        <dbReference type="EMBL" id="JAH49818.1"/>
    </source>
</evidence>
<reference evidence="1" key="2">
    <citation type="journal article" date="2015" name="Fish Shellfish Immunol.">
        <title>Early steps in the European eel (Anguilla anguilla)-Vibrio vulnificus interaction in the gills: Role of the RtxA13 toxin.</title>
        <authorList>
            <person name="Callol A."/>
            <person name="Pajuelo D."/>
            <person name="Ebbesson L."/>
            <person name="Teles M."/>
            <person name="MacKenzie S."/>
            <person name="Amaro C."/>
        </authorList>
    </citation>
    <scope>NUCLEOTIDE SEQUENCE</scope>
</reference>
<dbReference type="EMBL" id="GBXM01058759">
    <property type="protein sequence ID" value="JAH49818.1"/>
    <property type="molecule type" value="Transcribed_RNA"/>
</dbReference>
<dbReference type="AlphaFoldDB" id="A0A0E9TAU0"/>
<accession>A0A0E9TAU0</accession>
<reference evidence="1" key="1">
    <citation type="submission" date="2014-11" db="EMBL/GenBank/DDBJ databases">
        <authorList>
            <person name="Amaro Gonzalez C."/>
        </authorList>
    </citation>
    <scope>NUCLEOTIDE SEQUENCE</scope>
</reference>
<organism evidence="1">
    <name type="scientific">Anguilla anguilla</name>
    <name type="common">European freshwater eel</name>
    <name type="synonym">Muraena anguilla</name>
    <dbReference type="NCBI Taxonomy" id="7936"/>
    <lineage>
        <taxon>Eukaryota</taxon>
        <taxon>Metazoa</taxon>
        <taxon>Chordata</taxon>
        <taxon>Craniata</taxon>
        <taxon>Vertebrata</taxon>
        <taxon>Euteleostomi</taxon>
        <taxon>Actinopterygii</taxon>
        <taxon>Neopterygii</taxon>
        <taxon>Teleostei</taxon>
        <taxon>Anguilliformes</taxon>
        <taxon>Anguillidae</taxon>
        <taxon>Anguilla</taxon>
    </lineage>
</organism>
<sequence length="25" mass="3014">MILLLYRDVPPVLLRLQIFLKPFSK</sequence>